<evidence type="ECO:0000313" key="9">
    <source>
        <dbReference type="Proteomes" id="UP000247523"/>
    </source>
</evidence>
<dbReference type="GO" id="GO:0030313">
    <property type="term" value="C:cell envelope"/>
    <property type="evidence" value="ECO:0007669"/>
    <property type="project" value="UniProtKB-SubCell"/>
</dbReference>
<evidence type="ECO:0000313" key="7">
    <source>
        <dbReference type="EMBL" id="RDY31149.1"/>
    </source>
</evidence>
<dbReference type="Gene3D" id="3.40.50.2300">
    <property type="match status" value="2"/>
</dbReference>
<accession>A0A255ISZ4</accession>
<dbReference type="RefSeq" id="WP_094375767.1">
    <property type="nucleotide sequence ID" value="NZ_NOKA02000021.1"/>
</dbReference>
<dbReference type="EMBL" id="QICS01000016">
    <property type="protein sequence ID" value="PXV85614.1"/>
    <property type="molecule type" value="Genomic_DNA"/>
</dbReference>
<dbReference type="AlphaFoldDB" id="A0A255ISZ4"/>
<dbReference type="InterPro" id="IPR025997">
    <property type="entry name" value="SBP_2_dom"/>
</dbReference>
<dbReference type="Pfam" id="PF13407">
    <property type="entry name" value="Peripla_BP_4"/>
    <property type="match status" value="1"/>
</dbReference>
<keyword evidence="8" id="KW-1185">Reference proteome</keyword>
<gene>
    <name evidence="6" type="ORF">C8E03_11648</name>
    <name evidence="7" type="ORF">CG710_011205</name>
</gene>
<reference evidence="7 8" key="1">
    <citation type="journal article" date="2017" name="Genome Announc.">
        <title>Draft Genome Sequence of a Sporulating and Motile Strain of Lachnotalea glycerini Isolated from Water in Quebec City, Canada.</title>
        <authorList>
            <person name="Maheux A.F."/>
            <person name="Boudreau D.K."/>
            <person name="Berube E."/>
            <person name="Boissinot M."/>
            <person name="Raymond F."/>
            <person name="Brodeur S."/>
            <person name="Corbeil J."/>
            <person name="Isabel S."/>
            <person name="Omar R.F."/>
            <person name="Bergeron M.G."/>
        </authorList>
    </citation>
    <scope>NUCLEOTIDE SEQUENCE [LARGE SCALE GENOMIC DNA]</scope>
    <source>
        <strain evidence="7 8">CCRI-19302</strain>
    </source>
</reference>
<comment type="caution">
    <text evidence="6">The sequence shown here is derived from an EMBL/GenBank/DDBJ whole genome shotgun (WGS) entry which is preliminary data.</text>
</comment>
<proteinExistence type="inferred from homology"/>
<dbReference type="EMBL" id="NOKA02000021">
    <property type="protein sequence ID" value="RDY31149.1"/>
    <property type="molecule type" value="Genomic_DNA"/>
</dbReference>
<dbReference type="OrthoDB" id="9814427at2"/>
<feature type="chain" id="PRO_5038223336" evidence="4">
    <location>
        <begin position="20"/>
        <end position="339"/>
    </location>
</feature>
<evidence type="ECO:0000256" key="4">
    <source>
        <dbReference type="SAM" id="SignalP"/>
    </source>
</evidence>
<dbReference type="CDD" id="cd01536">
    <property type="entry name" value="PBP1_ABC_sugar_binding-like"/>
    <property type="match status" value="1"/>
</dbReference>
<evidence type="ECO:0000256" key="2">
    <source>
        <dbReference type="ARBA" id="ARBA00007639"/>
    </source>
</evidence>
<evidence type="ECO:0000256" key="3">
    <source>
        <dbReference type="ARBA" id="ARBA00022729"/>
    </source>
</evidence>
<reference evidence="7" key="3">
    <citation type="submission" date="2018-07" db="EMBL/GenBank/DDBJ databases">
        <authorList>
            <person name="Quirk P.G."/>
            <person name="Krulwich T.A."/>
        </authorList>
    </citation>
    <scope>NUCLEOTIDE SEQUENCE</scope>
    <source>
        <strain evidence="7">CCRI-19302</strain>
    </source>
</reference>
<dbReference type="PANTHER" id="PTHR46847:SF1">
    <property type="entry name" value="D-ALLOSE-BINDING PERIPLASMIC PROTEIN-RELATED"/>
    <property type="match status" value="1"/>
</dbReference>
<comment type="subcellular location">
    <subcellularLocation>
        <location evidence="1">Cell envelope</location>
    </subcellularLocation>
</comment>
<dbReference type="Proteomes" id="UP000247523">
    <property type="component" value="Unassembled WGS sequence"/>
</dbReference>
<dbReference type="SUPFAM" id="SSF53822">
    <property type="entry name" value="Periplasmic binding protein-like I"/>
    <property type="match status" value="1"/>
</dbReference>
<comment type="similarity">
    <text evidence="2">Belongs to the bacterial solute-binding protein 2 family.</text>
</comment>
<feature type="signal peptide" evidence="4">
    <location>
        <begin position="1"/>
        <end position="19"/>
    </location>
</feature>
<evidence type="ECO:0000313" key="8">
    <source>
        <dbReference type="Proteomes" id="UP000216411"/>
    </source>
</evidence>
<evidence type="ECO:0000256" key="1">
    <source>
        <dbReference type="ARBA" id="ARBA00004196"/>
    </source>
</evidence>
<dbReference type="GO" id="GO:0030246">
    <property type="term" value="F:carbohydrate binding"/>
    <property type="evidence" value="ECO:0007669"/>
    <property type="project" value="UniProtKB-ARBA"/>
</dbReference>
<feature type="domain" description="Periplasmic binding protein" evidence="5">
    <location>
        <begin position="52"/>
        <end position="304"/>
    </location>
</feature>
<dbReference type="PANTHER" id="PTHR46847">
    <property type="entry name" value="D-ALLOSE-BINDING PERIPLASMIC PROTEIN-RELATED"/>
    <property type="match status" value="1"/>
</dbReference>
<keyword evidence="3 4" id="KW-0732">Signal</keyword>
<dbReference type="InterPro" id="IPR028082">
    <property type="entry name" value="Peripla_BP_I"/>
</dbReference>
<name>A0A255ISZ4_9FIRM</name>
<protein>
    <submittedName>
        <fullName evidence="6">Ribose transport system substrate-binding protein/inositol transport system substrate-binding protein</fullName>
    </submittedName>
    <submittedName>
        <fullName evidence="7">Sugar ABC transporter substrate-binding protein</fullName>
    </submittedName>
</protein>
<dbReference type="Proteomes" id="UP000216411">
    <property type="component" value="Unassembled WGS sequence"/>
</dbReference>
<evidence type="ECO:0000313" key="6">
    <source>
        <dbReference type="EMBL" id="PXV85614.1"/>
    </source>
</evidence>
<evidence type="ECO:0000259" key="5">
    <source>
        <dbReference type="Pfam" id="PF13407"/>
    </source>
</evidence>
<reference evidence="6 9" key="2">
    <citation type="submission" date="2018-05" db="EMBL/GenBank/DDBJ databases">
        <title>Genomic Encyclopedia of Type Strains, Phase IV (KMG-IV): sequencing the most valuable type-strain genomes for metagenomic binning, comparative biology and taxonomic classification.</title>
        <authorList>
            <person name="Goeker M."/>
        </authorList>
    </citation>
    <scope>NUCLEOTIDE SEQUENCE [LARGE SCALE GENOMIC DNA]</scope>
    <source>
        <strain evidence="6 9">DSM 28816</strain>
    </source>
</reference>
<organism evidence="6 9">
    <name type="scientific">Lachnotalea glycerini</name>
    <dbReference type="NCBI Taxonomy" id="1763509"/>
    <lineage>
        <taxon>Bacteria</taxon>
        <taxon>Bacillati</taxon>
        <taxon>Bacillota</taxon>
        <taxon>Clostridia</taxon>
        <taxon>Lachnospirales</taxon>
        <taxon>Lachnospiraceae</taxon>
        <taxon>Lachnotalea</taxon>
    </lineage>
</organism>
<sequence>MKKMLALFMVGIMSATLYAGCSSIKTDSQANESESTTEAATGKDVYTEEIKIAFLPNVIGDSCAAAWSDGMKEYLSAFSNVTFDVFDGQASVDTQVKVMDELINQKYDAIILQATDASGLSTSTEKAESAGIPVITVNLDADTTHTALVSAVDVEAGQAIADKIGESLNGTGKVVIISATPGATKGENIDKGFKAVMEEKYPNIEILDEQSGEWLTENANTVMNDYLTKYQEIDAVLCHNDAMAEGAAEAVKAAGRLDQIAIWGVDGESKMLDYISQGLCTGTVYTNCNNQGALCAQMAMYAVDSGITASSLSETPVIKMSPTIVTQDNLDSITEDMRW</sequence>